<evidence type="ECO:0000313" key="3">
    <source>
        <dbReference type="RefSeq" id="XP_039144173.1"/>
    </source>
</evidence>
<proteinExistence type="predicted"/>
<reference evidence="3" key="1">
    <citation type="submission" date="2025-08" db="UniProtKB">
        <authorList>
            <consortium name="RefSeq"/>
        </authorList>
    </citation>
    <scope>IDENTIFICATION</scope>
</reference>
<dbReference type="Pfam" id="PF00646">
    <property type="entry name" value="F-box"/>
    <property type="match status" value="1"/>
</dbReference>
<dbReference type="GeneID" id="120281397"/>
<keyword evidence="2" id="KW-1185">Reference proteome</keyword>
<dbReference type="RefSeq" id="XP_039144173.1">
    <property type="nucleotide sequence ID" value="XM_039288239.1"/>
</dbReference>
<accession>A0AB40CVY3</accession>
<sequence>MMNINGDDHNRNWSTLPWLAINSIACNLNSVDYVRFRSTCTGWRSSTQEREKAPLVILMDRDNEGDTIKALSFFDIIGKGIIPLRPVAYQVVTNSYYLGSASGWIFVGRHTAAGENGNQEQLSITLLNPFTDRVITINPPLLTKQRRGRVFFVHSPLSHNAFTHVVYYVDIDDEGRPAQVNFISLGPPGPENQWTTFWLDEPPNGVISISGYLYANYNGILQAINLANQNLLQMNMLLLGLLPNLSSDPALFLRFFNDLWGQLHVLFTTSYRTRSHCFLRTSPMPMETLGVHHYRAPLKFSMLPTRSLVISNDLTVELRYQQTTVHIDDYSPFRLLLRLSTFWNNGQNQWEPVGWITPALIRYDQDQVLY</sequence>
<dbReference type="Proteomes" id="UP001515500">
    <property type="component" value="Chromosome 17"/>
</dbReference>
<feature type="domain" description="F-box" evidence="1">
    <location>
        <begin position="13"/>
        <end position="46"/>
    </location>
</feature>
<dbReference type="AlphaFoldDB" id="A0AB40CVY3"/>
<dbReference type="PANTHER" id="PTHR44259">
    <property type="entry name" value="OS07G0183000 PROTEIN-RELATED"/>
    <property type="match status" value="1"/>
</dbReference>
<gene>
    <name evidence="3" type="primary">LOC120281397</name>
</gene>
<organism evidence="2 3">
    <name type="scientific">Dioscorea cayennensis subsp. rotundata</name>
    <name type="common">White Guinea yam</name>
    <name type="synonym">Dioscorea rotundata</name>
    <dbReference type="NCBI Taxonomy" id="55577"/>
    <lineage>
        <taxon>Eukaryota</taxon>
        <taxon>Viridiplantae</taxon>
        <taxon>Streptophyta</taxon>
        <taxon>Embryophyta</taxon>
        <taxon>Tracheophyta</taxon>
        <taxon>Spermatophyta</taxon>
        <taxon>Magnoliopsida</taxon>
        <taxon>Liliopsida</taxon>
        <taxon>Dioscoreales</taxon>
        <taxon>Dioscoreaceae</taxon>
        <taxon>Dioscorea</taxon>
    </lineage>
</organism>
<evidence type="ECO:0000313" key="2">
    <source>
        <dbReference type="Proteomes" id="UP001515500"/>
    </source>
</evidence>
<dbReference type="PANTHER" id="PTHR44259:SF114">
    <property type="entry name" value="OS06G0707300 PROTEIN"/>
    <property type="match status" value="1"/>
</dbReference>
<dbReference type="InterPro" id="IPR050942">
    <property type="entry name" value="F-box_BR-signaling"/>
</dbReference>
<dbReference type="InterPro" id="IPR001810">
    <property type="entry name" value="F-box_dom"/>
</dbReference>
<evidence type="ECO:0000259" key="1">
    <source>
        <dbReference type="Pfam" id="PF00646"/>
    </source>
</evidence>
<protein>
    <submittedName>
        <fullName evidence="3">Uncharacterized protein LOC120281397</fullName>
    </submittedName>
</protein>
<name>A0AB40CVY3_DIOCR</name>